<keyword evidence="1" id="KW-1185">Reference proteome</keyword>
<reference evidence="2" key="1">
    <citation type="submission" date="2025-08" db="UniProtKB">
        <authorList>
            <consortium name="RefSeq"/>
        </authorList>
    </citation>
    <scope>IDENTIFICATION</scope>
    <source>
        <tissue evidence="2">Leaf</tissue>
    </source>
</reference>
<evidence type="ECO:0000313" key="1">
    <source>
        <dbReference type="Proteomes" id="UP000827889"/>
    </source>
</evidence>
<proteinExistence type="predicted"/>
<dbReference type="GeneID" id="115739711"/>
<accession>A0ABM3HWD6</accession>
<gene>
    <name evidence="2" type="primary">LOC115739711</name>
</gene>
<sequence>MIVVDDPSIWESHIKDNSEWAKFKKDGFPRYPELCFVFDDIYATKEHTIGNTEVLMASKEHDNGGGDADDDSEDFSEHHIDEGFFASDNTATPVHDEHKLDRTPTIKRRRSNSFNISNPCKAIREMFKYGPSQFVSGSTSQFMSGSTASRVTSPHVDTFSVSAVIDVLVSMPKLEQDLYNKAMEQTCISATWREAFIASPIERRNGLLQYLK</sequence>
<dbReference type="InterPro" id="IPR045026">
    <property type="entry name" value="LIMYB"/>
</dbReference>
<dbReference type="RefSeq" id="XP_048140911.1">
    <property type="nucleotide sequence ID" value="XM_048284954.1"/>
</dbReference>
<name>A0ABM3HWD6_9MYRT</name>
<protein>
    <submittedName>
        <fullName evidence="2">Uncharacterized protein LOC115739711</fullName>
    </submittedName>
</protein>
<dbReference type="PANTHER" id="PTHR47584">
    <property type="match status" value="1"/>
</dbReference>
<dbReference type="PANTHER" id="PTHR47584:SF19">
    <property type="entry name" value="L10-INTERACTING MYB DOMAIN-CONTAINING PROTEIN-LIKE"/>
    <property type="match status" value="1"/>
</dbReference>
<dbReference type="Proteomes" id="UP000827889">
    <property type="component" value="Chromosome 9"/>
</dbReference>
<organism evidence="1 2">
    <name type="scientific">Rhodamnia argentea</name>
    <dbReference type="NCBI Taxonomy" id="178133"/>
    <lineage>
        <taxon>Eukaryota</taxon>
        <taxon>Viridiplantae</taxon>
        <taxon>Streptophyta</taxon>
        <taxon>Embryophyta</taxon>
        <taxon>Tracheophyta</taxon>
        <taxon>Spermatophyta</taxon>
        <taxon>Magnoliopsida</taxon>
        <taxon>eudicotyledons</taxon>
        <taxon>Gunneridae</taxon>
        <taxon>Pentapetalae</taxon>
        <taxon>rosids</taxon>
        <taxon>malvids</taxon>
        <taxon>Myrtales</taxon>
        <taxon>Myrtaceae</taxon>
        <taxon>Myrtoideae</taxon>
        <taxon>Myrteae</taxon>
        <taxon>Australasian group</taxon>
        <taxon>Rhodamnia</taxon>
    </lineage>
</organism>
<evidence type="ECO:0000313" key="2">
    <source>
        <dbReference type="RefSeq" id="XP_048140911.1"/>
    </source>
</evidence>